<dbReference type="AlphaFoldDB" id="A0A1H2Y5W0"/>
<accession>A0A1H2Y5W0</accession>
<gene>
    <name evidence="2" type="ORF">SAMN05444336_1038</name>
</gene>
<feature type="domain" description="Amidohydrolase-related" evidence="1">
    <location>
        <begin position="15"/>
        <end position="286"/>
    </location>
</feature>
<proteinExistence type="predicted"/>
<evidence type="ECO:0000259" key="1">
    <source>
        <dbReference type="Pfam" id="PF04909"/>
    </source>
</evidence>
<dbReference type="Pfam" id="PF04909">
    <property type="entry name" value="Amidohydro_2"/>
    <property type="match status" value="1"/>
</dbReference>
<name>A0A1H2Y5W0_9RHOB</name>
<dbReference type="GO" id="GO:0016787">
    <property type="term" value="F:hydrolase activity"/>
    <property type="evidence" value="ECO:0007669"/>
    <property type="project" value="UniProtKB-KW"/>
</dbReference>
<dbReference type="RefSeq" id="WP_092681078.1">
    <property type="nucleotide sequence ID" value="NZ_FNMZ01000003.1"/>
</dbReference>
<protein>
    <submittedName>
        <fullName evidence="2">Predicted metal-dependent hydrolase, TIM-barrel fold</fullName>
    </submittedName>
</protein>
<dbReference type="InterPro" id="IPR052358">
    <property type="entry name" value="Aro_Compnd_Degr_Hydrolases"/>
</dbReference>
<keyword evidence="2" id="KW-0378">Hydrolase</keyword>
<dbReference type="EMBL" id="FNMZ01000003">
    <property type="protein sequence ID" value="SDX00044.1"/>
    <property type="molecule type" value="Genomic_DNA"/>
</dbReference>
<dbReference type="Gene3D" id="3.20.20.140">
    <property type="entry name" value="Metal-dependent hydrolases"/>
    <property type="match status" value="1"/>
</dbReference>
<dbReference type="PANTHER" id="PTHR35563:SF2">
    <property type="entry name" value="BARREL METAL-DEPENDENT HYDROLASE, PUTATIVE (AFU_ORTHOLOGUE AFUA_1G16240)-RELATED"/>
    <property type="match status" value="1"/>
</dbReference>
<dbReference type="InterPro" id="IPR032466">
    <property type="entry name" value="Metal_Hydrolase"/>
</dbReference>
<dbReference type="Proteomes" id="UP000199118">
    <property type="component" value="Unassembled WGS sequence"/>
</dbReference>
<dbReference type="STRING" id="356660.SAMN05444336_1038"/>
<evidence type="ECO:0000313" key="2">
    <source>
        <dbReference type="EMBL" id="SDX00044.1"/>
    </source>
</evidence>
<evidence type="ECO:0000313" key="3">
    <source>
        <dbReference type="Proteomes" id="UP000199118"/>
    </source>
</evidence>
<dbReference type="OrthoDB" id="9787654at2"/>
<organism evidence="2 3">
    <name type="scientific">Albimonas donghaensis</name>
    <dbReference type="NCBI Taxonomy" id="356660"/>
    <lineage>
        <taxon>Bacteria</taxon>
        <taxon>Pseudomonadati</taxon>
        <taxon>Pseudomonadota</taxon>
        <taxon>Alphaproteobacteria</taxon>
        <taxon>Rhodobacterales</taxon>
        <taxon>Paracoccaceae</taxon>
        <taxon>Albimonas</taxon>
    </lineage>
</organism>
<reference evidence="2 3" key="1">
    <citation type="submission" date="2016-10" db="EMBL/GenBank/DDBJ databases">
        <authorList>
            <person name="de Groot N.N."/>
        </authorList>
    </citation>
    <scope>NUCLEOTIDE SEQUENCE [LARGE SCALE GENOMIC DNA]</scope>
    <source>
        <strain evidence="2 3">DSM 17890</strain>
    </source>
</reference>
<dbReference type="InterPro" id="IPR006680">
    <property type="entry name" value="Amidohydro-rel"/>
</dbReference>
<sequence>MQDDTAPLRLPEGSCDCHFHIYGPFDRFPQQQEGRFTPSQVFSAEDAFAMWERTGATRGVIVHAVGSGEDNAVTFDALKRFPDRLRATAILDPDVSDRRLDALTDAGFRAVRVTMIRQDGKPVSTQGTMFEDLVKLAPRIAERGWHAQLWIECSDLAEAAPALEKLPLDFVVDHMCRTMADKGAEHPDYLGFLDRLKTGRYWTKISGADRNTRTGAPYADTAQFMRAIVAAAPDQVVWGSDWPHVGHTEATTPDLQVLLRLLHDCVPDAETRRRILIDNPARLYGF</sequence>
<dbReference type="SUPFAM" id="SSF51556">
    <property type="entry name" value="Metallo-dependent hydrolases"/>
    <property type="match status" value="1"/>
</dbReference>
<keyword evidence="3" id="KW-1185">Reference proteome</keyword>
<dbReference type="PANTHER" id="PTHR35563">
    <property type="entry name" value="BARREL METAL-DEPENDENT HYDROLASE, PUTATIVE (AFU_ORTHOLOGUE AFUA_1G16240)-RELATED"/>
    <property type="match status" value="1"/>
</dbReference>